<reference evidence="2 3" key="1">
    <citation type="journal article" date="2019" name="Int. J. Syst. Evol. Microbiol.">
        <title>The Global Catalogue of Microorganisms (GCM) 10K type strain sequencing project: providing services to taxonomists for standard genome sequencing and annotation.</title>
        <authorList>
            <consortium name="The Broad Institute Genomics Platform"/>
            <consortium name="The Broad Institute Genome Sequencing Center for Infectious Disease"/>
            <person name="Wu L."/>
            <person name="Ma J."/>
        </authorList>
    </citation>
    <scope>NUCLEOTIDE SEQUENCE [LARGE SCALE GENOMIC DNA]</scope>
    <source>
        <strain evidence="2 3">CGMCC 1.12553</strain>
    </source>
</reference>
<name>A0ABD5PD79_9EURY</name>
<feature type="transmembrane region" description="Helical" evidence="1">
    <location>
        <begin position="60"/>
        <end position="84"/>
    </location>
</feature>
<dbReference type="AlphaFoldDB" id="A0ABD5PD79"/>
<evidence type="ECO:0000313" key="2">
    <source>
        <dbReference type="EMBL" id="MFC4358429.1"/>
    </source>
</evidence>
<keyword evidence="1" id="KW-0812">Transmembrane</keyword>
<dbReference type="EMBL" id="JBHSDS010000006">
    <property type="protein sequence ID" value="MFC4358429.1"/>
    <property type="molecule type" value="Genomic_DNA"/>
</dbReference>
<keyword evidence="3" id="KW-1185">Reference proteome</keyword>
<feature type="transmembrane region" description="Helical" evidence="1">
    <location>
        <begin position="33"/>
        <end position="53"/>
    </location>
</feature>
<organism evidence="2 3">
    <name type="scientific">Halobium salinum</name>
    <dbReference type="NCBI Taxonomy" id="1364940"/>
    <lineage>
        <taxon>Archaea</taxon>
        <taxon>Methanobacteriati</taxon>
        <taxon>Methanobacteriota</taxon>
        <taxon>Stenosarchaea group</taxon>
        <taxon>Halobacteria</taxon>
        <taxon>Halobacteriales</taxon>
        <taxon>Haloferacaceae</taxon>
        <taxon>Halobium</taxon>
    </lineage>
</organism>
<protein>
    <submittedName>
        <fullName evidence="2">Uncharacterized protein</fullName>
    </submittedName>
</protein>
<proteinExistence type="predicted"/>
<comment type="caution">
    <text evidence="2">The sequence shown here is derived from an EMBL/GenBank/DDBJ whole genome shotgun (WGS) entry which is preliminary data.</text>
</comment>
<evidence type="ECO:0000313" key="3">
    <source>
        <dbReference type="Proteomes" id="UP001595921"/>
    </source>
</evidence>
<dbReference type="RefSeq" id="WP_267623844.1">
    <property type="nucleotide sequence ID" value="NZ_JAODIW010000008.1"/>
</dbReference>
<gene>
    <name evidence="2" type="ORF">ACFO0N_10810</name>
</gene>
<keyword evidence="1" id="KW-0472">Membrane</keyword>
<accession>A0ABD5PD79</accession>
<keyword evidence="1" id="KW-1133">Transmembrane helix</keyword>
<feature type="transmembrane region" description="Helical" evidence="1">
    <location>
        <begin position="90"/>
        <end position="109"/>
    </location>
</feature>
<dbReference type="Proteomes" id="UP001595921">
    <property type="component" value="Unassembled WGS sequence"/>
</dbReference>
<evidence type="ECO:0000256" key="1">
    <source>
        <dbReference type="SAM" id="Phobius"/>
    </source>
</evidence>
<sequence>MLRRLRETAPAGLVPLAWTFATAAHLELLAVRTVLAGHVVMDVLLLAFAVLSWDDMRDHLVLRAWLGVIVVGFGVTLVGTYALAVGDESLARLTVLGWMLLPALALLYTGRVLPAAERASLYTLGGALSGVGAVAFAVGVAPVAALVAVGVGQTLGILVAVVEY</sequence>